<protein>
    <submittedName>
        <fullName evidence="1">Uncharacterized protein</fullName>
    </submittedName>
</protein>
<reference evidence="1 2" key="1">
    <citation type="journal article" date="2014" name="Genome Biol. Evol.">
        <title>The secreted proteins of Achlya hypogyna and Thraustotheca clavata identify the ancestral oomycete secretome and reveal gene acquisitions by horizontal gene transfer.</title>
        <authorList>
            <person name="Misner I."/>
            <person name="Blouin N."/>
            <person name="Leonard G."/>
            <person name="Richards T.A."/>
            <person name="Lane C.E."/>
        </authorList>
    </citation>
    <scope>NUCLEOTIDE SEQUENCE [LARGE SCALE GENOMIC DNA]</scope>
    <source>
        <strain evidence="1 2">ATCC 34112</strain>
    </source>
</reference>
<organism evidence="1 2">
    <name type="scientific">Thraustotheca clavata</name>
    <dbReference type="NCBI Taxonomy" id="74557"/>
    <lineage>
        <taxon>Eukaryota</taxon>
        <taxon>Sar</taxon>
        <taxon>Stramenopiles</taxon>
        <taxon>Oomycota</taxon>
        <taxon>Saprolegniomycetes</taxon>
        <taxon>Saprolegniales</taxon>
        <taxon>Achlyaceae</taxon>
        <taxon>Thraustotheca</taxon>
    </lineage>
</organism>
<accession>A0A1V9ZCT3</accession>
<dbReference type="AlphaFoldDB" id="A0A1V9ZCT3"/>
<dbReference type="Proteomes" id="UP000243217">
    <property type="component" value="Unassembled WGS sequence"/>
</dbReference>
<dbReference type="EMBL" id="JNBS01002032">
    <property type="protein sequence ID" value="OQR95798.1"/>
    <property type="molecule type" value="Genomic_DNA"/>
</dbReference>
<dbReference type="OrthoDB" id="73102at2759"/>
<comment type="caution">
    <text evidence="1">The sequence shown here is derived from an EMBL/GenBank/DDBJ whole genome shotgun (WGS) entry which is preliminary data.</text>
</comment>
<evidence type="ECO:0000313" key="2">
    <source>
        <dbReference type="Proteomes" id="UP000243217"/>
    </source>
</evidence>
<evidence type="ECO:0000313" key="1">
    <source>
        <dbReference type="EMBL" id="OQR95798.1"/>
    </source>
</evidence>
<keyword evidence="2" id="KW-1185">Reference proteome</keyword>
<gene>
    <name evidence="1" type="ORF">THRCLA_07565</name>
</gene>
<sequence>MYSLDIKRMQEKRKQEMALILKRNTVQSPQSKEKRVQKLYGKSTPEMYSAYHERVDSFIVEPLCEWSNSYGIQAKTVANPLIWPRDIAKEIQPHYIDAGMVISNYESSGRNYRGGGEQIHDSTPLSSPTTSPFRVPTNVFQYDKYSNPIESPFRLRLKDKEIQPPLKYNSVVRHPEDKVLESDQFDMSWTEAAVVPQWRDRVPGKWCNGDFGLTFTSANTKTASFQGISCISNGATLDSTEPYSPATARAPAIPSKFTARATTAPVKKKRLYLNSILTAEGGLAATKALSNNSTSPISR</sequence>
<name>A0A1V9ZCT3_9STRA</name>
<proteinExistence type="predicted"/>